<dbReference type="RefSeq" id="WP_344793746.1">
    <property type="nucleotide sequence ID" value="NZ_BAABAU010000001.1"/>
</dbReference>
<organism evidence="1 2">
    <name type="scientific">Frondihabitans peucedani</name>
    <dbReference type="NCBI Taxonomy" id="598626"/>
    <lineage>
        <taxon>Bacteria</taxon>
        <taxon>Bacillati</taxon>
        <taxon>Actinomycetota</taxon>
        <taxon>Actinomycetes</taxon>
        <taxon>Micrococcales</taxon>
        <taxon>Microbacteriaceae</taxon>
        <taxon>Frondihabitans</taxon>
    </lineage>
</organism>
<gene>
    <name evidence="1" type="ORF">GCM10022256_08130</name>
</gene>
<evidence type="ECO:0000313" key="2">
    <source>
        <dbReference type="Proteomes" id="UP001501594"/>
    </source>
</evidence>
<dbReference type="EMBL" id="BAABAU010000001">
    <property type="protein sequence ID" value="GAA4265201.1"/>
    <property type="molecule type" value="Genomic_DNA"/>
</dbReference>
<proteinExistence type="predicted"/>
<sequence length="230" mass="25544">MTNPAQELLTIFDSWKGSSGDGIQIARTQSDGMISLNDHLRAMKLVWELAQIVDHWEASGQAVQMYRQGLNAWVSYILAFPYSWQASSGNQQARSSARTDLLEALAHALSLSAPRIDINQLESLSSFLDSIMELLASDNALPEELRKYILKLVQEIRLAWEDWSVSGVSPSEDTFLRLWVALQAAENASHEEKSKWRTLWEGLIRPAGAQFLISLPGTSVTTIAQIVSGS</sequence>
<evidence type="ECO:0000313" key="1">
    <source>
        <dbReference type="EMBL" id="GAA4265201.1"/>
    </source>
</evidence>
<reference evidence="2" key="1">
    <citation type="journal article" date="2019" name="Int. J. Syst. Evol. Microbiol.">
        <title>The Global Catalogue of Microorganisms (GCM) 10K type strain sequencing project: providing services to taxonomists for standard genome sequencing and annotation.</title>
        <authorList>
            <consortium name="The Broad Institute Genomics Platform"/>
            <consortium name="The Broad Institute Genome Sequencing Center for Infectious Disease"/>
            <person name="Wu L."/>
            <person name="Ma J."/>
        </authorList>
    </citation>
    <scope>NUCLEOTIDE SEQUENCE [LARGE SCALE GENOMIC DNA]</scope>
    <source>
        <strain evidence="2">JCM 17442</strain>
    </source>
</reference>
<name>A0ABP8DZ22_9MICO</name>
<protein>
    <submittedName>
        <fullName evidence="1">Uncharacterized protein</fullName>
    </submittedName>
</protein>
<comment type="caution">
    <text evidence="1">The sequence shown here is derived from an EMBL/GenBank/DDBJ whole genome shotgun (WGS) entry which is preliminary data.</text>
</comment>
<keyword evidence="2" id="KW-1185">Reference proteome</keyword>
<accession>A0ABP8DZ22</accession>
<dbReference type="Proteomes" id="UP001501594">
    <property type="component" value="Unassembled WGS sequence"/>
</dbReference>